<dbReference type="InterPro" id="IPR007110">
    <property type="entry name" value="Ig-like_dom"/>
</dbReference>
<dbReference type="OMA" id="IMEDWNT"/>
<reference evidence="4" key="3">
    <citation type="submission" date="2025-09" db="UniProtKB">
        <authorList>
            <consortium name="Ensembl"/>
        </authorList>
    </citation>
    <scope>IDENTIFICATION</scope>
</reference>
<dbReference type="EMBL" id="AFYH01115354">
    <property type="status" value="NOT_ANNOTATED_CDS"/>
    <property type="molecule type" value="Genomic_DNA"/>
</dbReference>
<reference evidence="5" key="1">
    <citation type="submission" date="2011-08" db="EMBL/GenBank/DDBJ databases">
        <title>The draft genome of Latimeria chalumnae.</title>
        <authorList>
            <person name="Di Palma F."/>
            <person name="Alfoldi J."/>
            <person name="Johnson J."/>
            <person name="Berlin A."/>
            <person name="Gnerre S."/>
            <person name="Jaffe D."/>
            <person name="MacCallum I."/>
            <person name="Young S."/>
            <person name="Walker B.J."/>
            <person name="Lander E."/>
            <person name="Lindblad-Toh K."/>
        </authorList>
    </citation>
    <scope>NUCLEOTIDE SEQUENCE [LARGE SCALE GENOMIC DNA]</scope>
    <source>
        <strain evidence="5">Wild caught</strain>
    </source>
</reference>
<dbReference type="Bgee" id="ENSLACG00000012500">
    <property type="expression patterns" value="Expressed in muscle tissue and 2 other cell types or tissues"/>
</dbReference>
<evidence type="ECO:0000313" key="5">
    <source>
        <dbReference type="Proteomes" id="UP000008672"/>
    </source>
</evidence>
<dbReference type="GO" id="GO:0019898">
    <property type="term" value="C:extrinsic component of membrane"/>
    <property type="evidence" value="ECO:0007669"/>
    <property type="project" value="TreeGrafter"/>
</dbReference>
<dbReference type="Gene3D" id="2.60.40.10">
    <property type="entry name" value="Immunoglobulins"/>
    <property type="match status" value="1"/>
</dbReference>
<dbReference type="eggNOG" id="KOG4240">
    <property type="taxonomic scope" value="Eukaryota"/>
</dbReference>
<dbReference type="HOGENOM" id="CLU_251402_0_0_1"/>
<accession>H3AX26</accession>
<dbReference type="InterPro" id="IPR036179">
    <property type="entry name" value="Ig-like_dom_sf"/>
</dbReference>
<sequence length="1436" mass="164480">NSKIHFGTFQCGRDLQLQLAESVPSLLEIGSNQEESNTLLNDHELLLVKLKAMEGGVWGLLCEADKTAEENKDQSQVYHAIAETLSEAWDALINLLQERSTLLNLAAEFFDRALEFAIKIDDAEEFLHHPHELKNVESLNNLLHQHHCLKKVLLEKSMALLVKSQELVDFILKIKSDEPKMNPESKHGARSSCMKTETLLELLQDRRRQLEEKFKQQHLELKQILQIYQWNQQEEEIAQWFREYAESYALKTHLGSSLSENEELLHEYKEFVFKAKEWRTAVEKLKSEAEEILLAVDYTDKEQLSIKSQKLKMVYEDFWHHMEERRDLLQEANEFFQNANKAFDVLGGIEAYLKLLNSQGLSLPVLAREHERLQKVIKDESLLALRKGQALLTDMFSFSSQVRGIQDMIGYIQKRVDQLSSQCHAHKELAVKKQQLTVSFEDHVDKVLMWVEKCTLALADNKDPGSCLSESEKCLNKHLELSSQAKEVSIELDAIKCIIKELNQYEVPEVAALSTKASLLLEEHKTILRNINSQQEILNVYTDFLKSAKELDEYLQILEEIYKYKPTGDSKEDKKSVLEAADAKWQLFLEKFLLVQDMGQNFIKTVNMTSDTLSLNLEAAVKVTEITLEKLMKKKLDLTDLWTIWQLHVNEMKSVKKQWKKFKEQVKKTIHSLRSLEDDLIPATKVDLGDKLQTVIELQENFNQVKTKFQQLNAEVEYMVKISELLALKGIPLKEKSNKISELLSVHQRLKMKIKEYETILTMAVKFHQVAQELENFSNTEELHVSYLAPVPHNASQAKMQLNHHQRKQIHVRHLYKLALTLGVDIISAVQCSKITSVSVKQLQQKIKVLESDSIDWSAKADEHQEVLLNNVHYCTVKEEMNELKESFKEMKKKFNNLKFNYIKKSEKARNLKASSNQIQQVEVYAEKIQSFKKKLKVFEEKLFINPENQGDAKSCLIKDLSELKKQISEFDKTVEEYKQNLDVTMHLQQTMEECQFWFEEASATVIRVGKYSSECKTKEAVGILCKQFEKFLLPTVPTQEERIQQITELAVRLHSPDEGRKLVGKTVAKHKEILASINELCNNLRKLEEKLQVKHITSLVIILVLFPEESNSVAKSCILHCLTVLFFFIHKQNCDLLCSLKIPGTREDSKSQAAFAVGDSVIAEKRLGNEILTDEALSIDEYECMSSDNISLPPLPDTPELHMFYSETELEEGPSCSSHNMHAASYNLLTQKENSSIRISDSCDLLTPVPNADTVTHTKEQVLRNSGSHPLSNIKSPLTVPAHGIVCNTFSSISTANSFSAHDTVHEVYETHMQQYAVHECMIETQGPLHVINDSSKADSLKTDKLLALKNDALTAIIPQSSHHKGHHRQTIIQQEIKHASENRIIRSLSGQAPNFSKFLSNVTVMEGSPVALEVEVTGFPEPALTWWVAYNNQD</sequence>
<dbReference type="GeneTree" id="ENSGT00940000164697"/>
<reference evidence="4" key="2">
    <citation type="submission" date="2025-08" db="UniProtKB">
        <authorList>
            <consortium name="Ensembl"/>
        </authorList>
    </citation>
    <scope>IDENTIFICATION</scope>
</reference>
<dbReference type="EMBL" id="AFYH01115350">
    <property type="status" value="NOT_ANNOTATED_CDS"/>
    <property type="molecule type" value="Genomic_DNA"/>
</dbReference>
<dbReference type="InterPro" id="IPR051336">
    <property type="entry name" value="RhoGEF_Guanine_NuclExch_SF"/>
</dbReference>
<dbReference type="FunCoup" id="H3AX26">
    <property type="interactions" value="26"/>
</dbReference>
<dbReference type="EMBL" id="AFYH01115355">
    <property type="status" value="NOT_ANNOTATED_CDS"/>
    <property type="molecule type" value="Genomic_DNA"/>
</dbReference>
<evidence type="ECO:0000313" key="4">
    <source>
        <dbReference type="Ensembl" id="ENSLACP00000014197.1"/>
    </source>
</evidence>
<feature type="domain" description="Ig-like" evidence="3">
    <location>
        <begin position="1395"/>
        <end position="1436"/>
    </location>
</feature>
<evidence type="ECO:0000256" key="1">
    <source>
        <dbReference type="ARBA" id="ARBA00022658"/>
    </source>
</evidence>
<organism evidence="4 5">
    <name type="scientific">Latimeria chalumnae</name>
    <name type="common">Coelacanth</name>
    <dbReference type="NCBI Taxonomy" id="7897"/>
    <lineage>
        <taxon>Eukaryota</taxon>
        <taxon>Metazoa</taxon>
        <taxon>Chordata</taxon>
        <taxon>Craniata</taxon>
        <taxon>Vertebrata</taxon>
        <taxon>Euteleostomi</taxon>
        <taxon>Coelacanthiformes</taxon>
        <taxon>Coelacanthidae</taxon>
        <taxon>Latimeria</taxon>
    </lineage>
</organism>
<feature type="coiled-coil region" evidence="2">
    <location>
        <begin position="193"/>
        <end position="220"/>
    </location>
</feature>
<dbReference type="InterPro" id="IPR013783">
    <property type="entry name" value="Ig-like_fold"/>
</dbReference>
<dbReference type="Gene3D" id="1.20.58.60">
    <property type="match status" value="4"/>
</dbReference>
<keyword evidence="5" id="KW-1185">Reference proteome</keyword>
<name>H3AX26_LATCH</name>
<dbReference type="EMBL" id="AFYH01115352">
    <property type="status" value="NOT_ANNOTATED_CDS"/>
    <property type="molecule type" value="Genomic_DNA"/>
</dbReference>
<feature type="coiled-coil region" evidence="2">
    <location>
        <begin position="1071"/>
        <end position="1098"/>
    </location>
</feature>
<dbReference type="InterPro" id="IPR058157">
    <property type="entry name" value="Spectrin_met"/>
</dbReference>
<dbReference type="PANTHER" id="PTHR22826">
    <property type="entry name" value="RHO GUANINE EXCHANGE FACTOR-RELATED"/>
    <property type="match status" value="1"/>
</dbReference>
<dbReference type="PANTHER" id="PTHR22826:SF106">
    <property type="entry name" value="TRIO, ISOFORM A"/>
    <property type="match status" value="1"/>
</dbReference>
<dbReference type="EMBL" id="AFYH01115351">
    <property type="status" value="NOT_ANNOTATED_CDS"/>
    <property type="molecule type" value="Genomic_DNA"/>
</dbReference>
<dbReference type="InParanoid" id="H3AX26"/>
<evidence type="ECO:0000256" key="2">
    <source>
        <dbReference type="SAM" id="Coils"/>
    </source>
</evidence>
<dbReference type="GO" id="GO:0005085">
    <property type="term" value="F:guanyl-nucleotide exchange factor activity"/>
    <property type="evidence" value="ECO:0007669"/>
    <property type="project" value="UniProtKB-KW"/>
</dbReference>
<dbReference type="GO" id="GO:0005737">
    <property type="term" value="C:cytoplasm"/>
    <property type="evidence" value="ECO:0007669"/>
    <property type="project" value="TreeGrafter"/>
</dbReference>
<dbReference type="CDD" id="cd00176">
    <property type="entry name" value="SPEC"/>
    <property type="match status" value="1"/>
</dbReference>
<dbReference type="PROSITE" id="PS50835">
    <property type="entry name" value="IG_LIKE"/>
    <property type="match status" value="1"/>
</dbReference>
<dbReference type="Pfam" id="PF25101">
    <property type="entry name" value="Spectrin_7"/>
    <property type="match status" value="1"/>
</dbReference>
<dbReference type="Proteomes" id="UP000008672">
    <property type="component" value="Unassembled WGS sequence"/>
</dbReference>
<feature type="coiled-coil region" evidence="2">
    <location>
        <begin position="881"/>
        <end position="981"/>
    </location>
</feature>
<keyword evidence="1" id="KW-0344">Guanine-nucleotide releasing factor</keyword>
<dbReference type="SUPFAM" id="SSF46966">
    <property type="entry name" value="Spectrin repeat"/>
    <property type="match status" value="3"/>
</dbReference>
<gene>
    <name evidence="4" type="primary">CCDC141</name>
</gene>
<dbReference type="STRING" id="7897.ENSLACP00000014197"/>
<dbReference type="EMBL" id="AFYH01115353">
    <property type="status" value="NOT_ANNOTATED_CDS"/>
    <property type="molecule type" value="Genomic_DNA"/>
</dbReference>
<dbReference type="SUPFAM" id="SSF48726">
    <property type="entry name" value="Immunoglobulin"/>
    <property type="match status" value="1"/>
</dbReference>
<proteinExistence type="predicted"/>
<dbReference type="Ensembl" id="ENSLACT00000014297.1">
    <property type="protein sequence ID" value="ENSLACP00000014197.1"/>
    <property type="gene ID" value="ENSLACG00000012500.1"/>
</dbReference>
<dbReference type="InterPro" id="IPR018159">
    <property type="entry name" value="Spectrin/alpha-actinin"/>
</dbReference>
<protein>
    <submittedName>
        <fullName evidence="4">Coiled-coil domain containing 141</fullName>
    </submittedName>
</protein>
<evidence type="ECO:0000259" key="3">
    <source>
        <dbReference type="PROSITE" id="PS50835"/>
    </source>
</evidence>
<keyword evidence="2" id="KW-0175">Coiled coil</keyword>